<dbReference type="InterPro" id="IPR002716">
    <property type="entry name" value="PIN_dom"/>
</dbReference>
<dbReference type="Pfam" id="PF01850">
    <property type="entry name" value="PIN"/>
    <property type="match status" value="1"/>
</dbReference>
<evidence type="ECO:0000313" key="7">
    <source>
        <dbReference type="Proteomes" id="UP000501387"/>
    </source>
</evidence>
<sequence>MILLDTNALIWSYLDAPQLGECARERIRLADRVFYSSISVSEIVIKHMLGKITLPGGQRFPTVFDEMGLTELRFSGAHASELLHRPRLSRHDPFDRFLIGQAEAEGMQFLTADAALLKLGETWIIDARE</sequence>
<dbReference type="KEGG" id="lins:G7067_07795"/>
<dbReference type="RefSeq" id="WP_166323279.1">
    <property type="nucleotide sequence ID" value="NZ_CP049934.1"/>
</dbReference>
<feature type="domain" description="PIN" evidence="5">
    <location>
        <begin position="2"/>
        <end position="119"/>
    </location>
</feature>
<reference evidence="6 7" key="1">
    <citation type="submission" date="2020-03" db="EMBL/GenBank/DDBJ databases">
        <title>Leucobacter sp. nov., isolated from beetles.</title>
        <authorList>
            <person name="Hyun D.-W."/>
            <person name="Bae J.-W."/>
        </authorList>
    </citation>
    <scope>NUCLEOTIDE SEQUENCE [LARGE SCALE GENOMIC DNA]</scope>
    <source>
        <strain evidence="6 7">HDW9B</strain>
    </source>
</reference>
<keyword evidence="4" id="KW-0460">Magnesium</keyword>
<dbReference type="PANTHER" id="PTHR36173">
    <property type="entry name" value="RIBONUCLEASE VAPC16-RELATED"/>
    <property type="match status" value="1"/>
</dbReference>
<keyword evidence="3" id="KW-0378">Hydrolase</keyword>
<organism evidence="6 7">
    <name type="scientific">Leucobacter insecticola</name>
    <dbReference type="NCBI Taxonomy" id="2714934"/>
    <lineage>
        <taxon>Bacteria</taxon>
        <taxon>Bacillati</taxon>
        <taxon>Actinomycetota</taxon>
        <taxon>Actinomycetes</taxon>
        <taxon>Micrococcales</taxon>
        <taxon>Microbacteriaceae</taxon>
        <taxon>Leucobacter</taxon>
    </lineage>
</organism>
<keyword evidence="2" id="KW-0479">Metal-binding</keyword>
<name>A0A6G8FJ33_9MICO</name>
<dbReference type="Proteomes" id="UP000501387">
    <property type="component" value="Chromosome"/>
</dbReference>
<evidence type="ECO:0000259" key="5">
    <source>
        <dbReference type="Pfam" id="PF01850"/>
    </source>
</evidence>
<dbReference type="AlphaFoldDB" id="A0A6G8FJ33"/>
<dbReference type="CDD" id="cd09872">
    <property type="entry name" value="PIN_Sll0205-like"/>
    <property type="match status" value="1"/>
</dbReference>
<proteinExistence type="predicted"/>
<dbReference type="EMBL" id="CP049934">
    <property type="protein sequence ID" value="QIM16348.1"/>
    <property type="molecule type" value="Genomic_DNA"/>
</dbReference>
<dbReference type="InterPro" id="IPR041705">
    <property type="entry name" value="PIN_Sll0205"/>
</dbReference>
<dbReference type="GO" id="GO:0016787">
    <property type="term" value="F:hydrolase activity"/>
    <property type="evidence" value="ECO:0007669"/>
    <property type="project" value="UniProtKB-KW"/>
</dbReference>
<evidence type="ECO:0000256" key="1">
    <source>
        <dbReference type="ARBA" id="ARBA00022722"/>
    </source>
</evidence>
<evidence type="ECO:0000256" key="4">
    <source>
        <dbReference type="ARBA" id="ARBA00022842"/>
    </source>
</evidence>
<dbReference type="GO" id="GO:0004518">
    <property type="term" value="F:nuclease activity"/>
    <property type="evidence" value="ECO:0007669"/>
    <property type="project" value="UniProtKB-KW"/>
</dbReference>
<accession>A0A6G8FJ33</accession>
<dbReference type="InterPro" id="IPR052919">
    <property type="entry name" value="TA_system_RNase"/>
</dbReference>
<gene>
    <name evidence="6" type="ORF">G7067_07795</name>
</gene>
<keyword evidence="7" id="KW-1185">Reference proteome</keyword>
<dbReference type="GO" id="GO:0046872">
    <property type="term" value="F:metal ion binding"/>
    <property type="evidence" value="ECO:0007669"/>
    <property type="project" value="UniProtKB-KW"/>
</dbReference>
<keyword evidence="1" id="KW-0540">Nuclease</keyword>
<protein>
    <submittedName>
        <fullName evidence="6">Type II toxin-antitoxin system VapC family toxin</fullName>
    </submittedName>
</protein>
<evidence type="ECO:0000256" key="2">
    <source>
        <dbReference type="ARBA" id="ARBA00022723"/>
    </source>
</evidence>
<dbReference type="PANTHER" id="PTHR36173:SF2">
    <property type="entry name" value="RIBONUCLEASE VAPC16"/>
    <property type="match status" value="1"/>
</dbReference>
<evidence type="ECO:0000313" key="6">
    <source>
        <dbReference type="EMBL" id="QIM16348.1"/>
    </source>
</evidence>
<evidence type="ECO:0000256" key="3">
    <source>
        <dbReference type="ARBA" id="ARBA00022801"/>
    </source>
</evidence>
<dbReference type="InterPro" id="IPR029060">
    <property type="entry name" value="PIN-like_dom_sf"/>
</dbReference>
<dbReference type="SUPFAM" id="SSF88723">
    <property type="entry name" value="PIN domain-like"/>
    <property type="match status" value="1"/>
</dbReference>